<proteinExistence type="predicted"/>
<accession>A0ABT2CFM2</accession>
<dbReference type="InterPro" id="IPR001646">
    <property type="entry name" value="5peptide_repeat"/>
</dbReference>
<sequence>MGDVTRDEDWYGRTLGSEVRHEERTFYDTDWTEVLAEGAVFESCVFSGVRFNASRHEGAAYTNCVFRRCSFFDARFTGCKAVGSRFDDCTYGLLTVSGGDWSYTSWPGARLGKAVFEDVRLREADLTGARLDGAALTRCDLAGALLRGASLTGADLRGSTLPDLDPRTLAATRGARIDLAQAAALAAGLGFDVG</sequence>
<keyword evidence="2" id="KW-1185">Reference proteome</keyword>
<comment type="caution">
    <text evidence="1">The sequence shown here is derived from an EMBL/GenBank/DDBJ whole genome shotgun (WGS) entry which is preliminary data.</text>
</comment>
<dbReference type="Pfam" id="PF00805">
    <property type="entry name" value="Pentapeptide"/>
    <property type="match status" value="2"/>
</dbReference>
<dbReference type="RefSeq" id="WP_258786823.1">
    <property type="nucleotide sequence ID" value="NZ_JANUGQ010000006.1"/>
</dbReference>
<dbReference type="InterPro" id="IPR051082">
    <property type="entry name" value="Pentapeptide-BTB/POZ_domain"/>
</dbReference>
<dbReference type="PANTHER" id="PTHR14136:SF17">
    <property type="entry name" value="BTB_POZ DOMAIN-CONTAINING PROTEIN KCTD9"/>
    <property type="match status" value="1"/>
</dbReference>
<reference evidence="1" key="1">
    <citation type="submission" date="2022-08" db="EMBL/GenBank/DDBJ databases">
        <authorList>
            <person name="Somphong A."/>
            <person name="Phongsopitanun W."/>
        </authorList>
    </citation>
    <scope>NUCLEOTIDE SEQUENCE</scope>
    <source>
        <strain evidence="1">LP05-1</strain>
    </source>
</reference>
<dbReference type="Proteomes" id="UP001431313">
    <property type="component" value="Unassembled WGS sequence"/>
</dbReference>
<dbReference type="Gene3D" id="2.160.20.80">
    <property type="entry name" value="E3 ubiquitin-protein ligase SopA"/>
    <property type="match status" value="1"/>
</dbReference>
<gene>
    <name evidence="1" type="ORF">NX801_09425</name>
</gene>
<dbReference type="SUPFAM" id="SSF141571">
    <property type="entry name" value="Pentapeptide repeat-like"/>
    <property type="match status" value="1"/>
</dbReference>
<name>A0ABT2CFM2_9ACTN</name>
<dbReference type="PANTHER" id="PTHR14136">
    <property type="entry name" value="BTB_POZ DOMAIN-CONTAINING PROTEIN KCTD9"/>
    <property type="match status" value="1"/>
</dbReference>
<protein>
    <submittedName>
        <fullName evidence="1">Pentapeptide repeat-containing protein</fullName>
    </submittedName>
</protein>
<evidence type="ECO:0000313" key="2">
    <source>
        <dbReference type="Proteomes" id="UP001431313"/>
    </source>
</evidence>
<dbReference type="EMBL" id="JANUGQ010000006">
    <property type="protein sequence ID" value="MCS0635882.1"/>
    <property type="molecule type" value="Genomic_DNA"/>
</dbReference>
<organism evidence="1 2">
    <name type="scientific">Streptomyces pyxinae</name>
    <dbReference type="NCBI Taxonomy" id="2970734"/>
    <lineage>
        <taxon>Bacteria</taxon>
        <taxon>Bacillati</taxon>
        <taxon>Actinomycetota</taxon>
        <taxon>Actinomycetes</taxon>
        <taxon>Kitasatosporales</taxon>
        <taxon>Streptomycetaceae</taxon>
        <taxon>Streptomyces</taxon>
    </lineage>
</organism>
<evidence type="ECO:0000313" key="1">
    <source>
        <dbReference type="EMBL" id="MCS0635882.1"/>
    </source>
</evidence>